<dbReference type="EMBL" id="AGNL01039930">
    <property type="protein sequence ID" value="EJK52401.1"/>
    <property type="molecule type" value="Genomic_DNA"/>
</dbReference>
<evidence type="ECO:0000313" key="2">
    <source>
        <dbReference type="Proteomes" id="UP000266841"/>
    </source>
</evidence>
<reference evidence="1 2" key="1">
    <citation type="journal article" date="2012" name="Genome Biol.">
        <title>Genome and low-iron response of an oceanic diatom adapted to chronic iron limitation.</title>
        <authorList>
            <person name="Lommer M."/>
            <person name="Specht M."/>
            <person name="Roy A.S."/>
            <person name="Kraemer L."/>
            <person name="Andreson R."/>
            <person name="Gutowska M.A."/>
            <person name="Wolf J."/>
            <person name="Bergner S.V."/>
            <person name="Schilhabel M.B."/>
            <person name="Klostermeier U.C."/>
            <person name="Beiko R.G."/>
            <person name="Rosenstiel P."/>
            <person name="Hippler M."/>
            <person name="Laroche J."/>
        </authorList>
    </citation>
    <scope>NUCLEOTIDE SEQUENCE [LARGE SCALE GENOMIC DNA]</scope>
    <source>
        <strain evidence="1 2">CCMP1005</strain>
    </source>
</reference>
<comment type="caution">
    <text evidence="1">The sequence shown here is derived from an EMBL/GenBank/DDBJ whole genome shotgun (WGS) entry which is preliminary data.</text>
</comment>
<dbReference type="OrthoDB" id="70850at2759"/>
<protein>
    <submittedName>
        <fullName evidence="1">Uncharacterized protein</fullName>
    </submittedName>
</protein>
<name>K0RU40_THAOC</name>
<evidence type="ECO:0000313" key="1">
    <source>
        <dbReference type="EMBL" id="EJK52401.1"/>
    </source>
</evidence>
<accession>K0RU40</accession>
<keyword evidence="2" id="KW-1185">Reference proteome</keyword>
<feature type="non-terminal residue" evidence="1">
    <location>
        <position position="117"/>
    </location>
</feature>
<gene>
    <name evidence="1" type="ORF">THAOC_28325</name>
</gene>
<dbReference type="Proteomes" id="UP000266841">
    <property type="component" value="Unassembled WGS sequence"/>
</dbReference>
<dbReference type="AlphaFoldDB" id="K0RU40"/>
<proteinExistence type="predicted"/>
<organism evidence="1 2">
    <name type="scientific">Thalassiosira oceanica</name>
    <name type="common">Marine diatom</name>
    <dbReference type="NCBI Taxonomy" id="159749"/>
    <lineage>
        <taxon>Eukaryota</taxon>
        <taxon>Sar</taxon>
        <taxon>Stramenopiles</taxon>
        <taxon>Ochrophyta</taxon>
        <taxon>Bacillariophyta</taxon>
        <taxon>Coscinodiscophyceae</taxon>
        <taxon>Thalassiosirophycidae</taxon>
        <taxon>Thalassiosirales</taxon>
        <taxon>Thalassiosiraceae</taxon>
        <taxon>Thalassiosira</taxon>
    </lineage>
</organism>
<sequence>MERNNGTKVNCSMESPAWLTQEDEDRTAHQCQTLFASVLGIGRHGGQQGAPSSSRANDLVDSISSTADGIIREISGDQPPKFHQQAIAFFSGTASFYATSFASQLMQHKVLGISTGT</sequence>